<gene>
    <name evidence="1" type="primary">uxaE</name>
    <name evidence="2" type="ordered locus">STHERM_c04350</name>
</gene>
<organism evidence="2 3">
    <name type="scientific">Winmispira thermophila (strain ATCC 49972 / DSM 6192 / RI 19.B1)</name>
    <name type="common">Spirochaeta thermophila</name>
    <dbReference type="NCBI Taxonomy" id="665571"/>
    <lineage>
        <taxon>Bacteria</taxon>
        <taxon>Pseudomonadati</taxon>
        <taxon>Spirochaetota</taxon>
        <taxon>Spirochaetia</taxon>
        <taxon>Winmispirales</taxon>
        <taxon>Winmispiraceae</taxon>
        <taxon>Winmispira</taxon>
    </lineage>
</organism>
<proteinExistence type="inferred from homology"/>
<dbReference type="RefSeq" id="WP_013313248.1">
    <property type="nucleotide sequence ID" value="NC_014484.1"/>
</dbReference>
<dbReference type="eggNOG" id="ENOG502Z82R">
    <property type="taxonomic scope" value="Bacteria"/>
</dbReference>
<dbReference type="HOGENOM" id="CLU_653555_0_0_12"/>
<dbReference type="EMBL" id="CP001698">
    <property type="protein sequence ID" value="ADN01407.1"/>
    <property type="molecule type" value="Genomic_DNA"/>
</dbReference>
<protein>
    <recommendedName>
        <fullName evidence="1">Tagaturonate/fructuronate epimerase</fullName>
        <shortName evidence="1">D-TagA/D-FruA epimerase</shortName>
        <ecNumber evidence="1">5.1.2.7</ecNumber>
    </recommendedName>
</protein>
<dbReference type="Pfam" id="PF16257">
    <property type="entry name" value="UxaE"/>
    <property type="match status" value="1"/>
</dbReference>
<reference evidence="2 3" key="2">
    <citation type="journal article" date="2010" name="J. Bacteriol.">
        <title>Genome sequence of the polysaccharide-degrading, thermophilic anaerobe Spirochaeta thermophila DSM 6192.</title>
        <authorList>
            <person name="Angelov A."/>
            <person name="Liebl S."/>
            <person name="Ballschmiter M."/>
            <person name="Bomeke M."/>
            <person name="Lehmann R."/>
            <person name="Liesegang H."/>
            <person name="Daniel R."/>
            <person name="Liebl W."/>
        </authorList>
    </citation>
    <scope>NUCLEOTIDE SEQUENCE [LARGE SCALE GENOMIC DNA]</scope>
    <source>
        <strain evidence="3">ATCC 49972 / DSM 6192 / RI 19.B1</strain>
    </source>
</reference>
<feature type="binding site" evidence="1">
    <location>
        <position position="264"/>
    </location>
    <ligand>
        <name>a divalent metal cation</name>
        <dbReference type="ChEBI" id="CHEBI:60240"/>
    </ligand>
</feature>
<evidence type="ECO:0000256" key="1">
    <source>
        <dbReference type="HAMAP-Rule" id="MF_02243"/>
    </source>
</evidence>
<dbReference type="HAMAP" id="MF_02243">
    <property type="entry name" value="UxaE"/>
    <property type="match status" value="1"/>
</dbReference>
<feature type="binding site" evidence="1">
    <location>
        <position position="85"/>
    </location>
    <ligand>
        <name>a divalent metal cation</name>
        <dbReference type="ChEBI" id="CHEBI:60240"/>
    </ligand>
</feature>
<sequence>MATPGSLSFPRYSIGTGDRFGHEAEAQLRAVIEAGRLGRALGIVWNKSYREHTIIGSRPEDVRRMADRAVSSLGWEGPYFVDADHITTKTVDLFLDSADFFTIDVAEAIGKGEVSPQEEEDLLASLGDLLNRELAIPGLSSPLAISEETARGTIRAYWPAVREAARIYRRIEQGASRPFVVEVSMDETDEPQRPPELLLILAMIRKAGIPARTIAPKFSGAFYKGVDYVGDPHTFAREFEDDLCVVRYAREQFALPEGLKLSVHSGSDKFSLYPLVREILSRHPQEGVHLKTAGTTWLEEVAGLAEAGGEALALAKEIALTCYSMIEELCAPYAAVIDIDPERLPSPGEIEEWSSGRFVEALEHDPSNPSYNRDFRQLIHVGYKVAAQMGERFHQALEAHREVIAARVTRNLLERHIIPLFPGDIP</sequence>
<dbReference type="KEGG" id="sta:STHERM_c04350"/>
<keyword evidence="1" id="KW-0479">Metal-binding</keyword>
<reference key="1">
    <citation type="submission" date="2009-08" db="EMBL/GenBank/DDBJ databases">
        <title>The genome sequence of Spirochaeta thermophila DSM6192.</title>
        <authorList>
            <person name="Angelov A."/>
            <person name="Mientus M."/>
            <person name="Wittenberg S."/>
            <person name="Lehmann R."/>
            <person name="Liesegang H."/>
            <person name="Daniel R."/>
            <person name="Liebl W."/>
        </authorList>
    </citation>
    <scope>NUCLEOTIDE SEQUENCE</scope>
    <source>
        <strain>DSM 6192</strain>
    </source>
</reference>
<comment type="function">
    <text evidence="1">Catalyzes the epimerization of D-tagaturonate (D-TagA) to D-fructuronate (D-FruA).</text>
</comment>
<dbReference type="EC" id="5.1.2.7" evidence="1"/>
<dbReference type="GO" id="GO:0016856">
    <property type="term" value="F:racemase and epimerase activity, acting on hydroxy acids and derivatives"/>
    <property type="evidence" value="ECO:0007669"/>
    <property type="project" value="UniProtKB-UniRule"/>
</dbReference>
<feature type="binding site" evidence="1">
    <location>
        <position position="224"/>
    </location>
    <ligand>
        <name>a divalent metal cation</name>
        <dbReference type="ChEBI" id="CHEBI:60240"/>
    </ligand>
</feature>
<evidence type="ECO:0000313" key="2">
    <source>
        <dbReference type="EMBL" id="ADN01407.1"/>
    </source>
</evidence>
<comment type="cofactor">
    <cofactor evidence="1">
        <name>a divalent metal cation</name>
        <dbReference type="ChEBI" id="CHEBI:60240"/>
    </cofactor>
</comment>
<comment type="catalytic activity">
    <reaction evidence="1">
        <text>keto-D-tagaturonate = keto-D-fructuronate</text>
        <dbReference type="Rhea" id="RHEA:51656"/>
        <dbReference type="ChEBI" id="CHEBI:17886"/>
        <dbReference type="ChEBI" id="CHEBI:59881"/>
        <dbReference type="EC" id="5.1.2.7"/>
    </reaction>
</comment>
<evidence type="ECO:0000313" key="3">
    <source>
        <dbReference type="Proteomes" id="UP000001296"/>
    </source>
</evidence>
<comment type="similarity">
    <text evidence="1">Belongs to the UxaE family.</text>
</comment>
<feature type="active site" description="Proton donor" evidence="1">
    <location>
        <position position="182"/>
    </location>
</feature>
<dbReference type="InterPro" id="IPR032586">
    <property type="entry name" value="UxaE"/>
</dbReference>
<dbReference type="AlphaFoldDB" id="E0RPU3"/>
<dbReference type="PaxDb" id="665571-STHERM_c04350"/>
<accession>E0RPU3</accession>
<feature type="active site" description="Proton acceptor" evidence="1">
    <location>
        <position position="84"/>
    </location>
</feature>
<dbReference type="Proteomes" id="UP000001296">
    <property type="component" value="Chromosome"/>
</dbReference>
<dbReference type="GO" id="GO:0046872">
    <property type="term" value="F:metal ion binding"/>
    <property type="evidence" value="ECO:0007669"/>
    <property type="project" value="UniProtKB-UniRule"/>
</dbReference>
<name>E0RPU3_WINT6</name>
<keyword evidence="1" id="KW-0413">Isomerase</keyword>